<dbReference type="InterPro" id="IPR006638">
    <property type="entry name" value="Elp3/MiaA/NifB-like_rSAM"/>
</dbReference>
<comment type="pathway">
    <text evidence="2 15">Porphyrin-containing compound metabolism; protoporphyrin-IX biosynthesis; protoporphyrinogen-IX from coproporphyrinogen-III (AdoMet route): step 1/1.</text>
</comment>
<dbReference type="AlphaFoldDB" id="N1MK23"/>
<feature type="binding site" evidence="16">
    <location>
        <position position="155"/>
    </location>
    <ligand>
        <name>S-adenosyl-L-methionine</name>
        <dbReference type="ChEBI" id="CHEBI:59789"/>
        <label>1</label>
    </ligand>
</feature>
<evidence type="ECO:0000256" key="6">
    <source>
        <dbReference type="ARBA" id="ARBA00022490"/>
    </source>
</evidence>
<dbReference type="GO" id="GO:0005737">
    <property type="term" value="C:cytoplasm"/>
    <property type="evidence" value="ECO:0007669"/>
    <property type="project" value="UniProtKB-SubCell"/>
</dbReference>
<evidence type="ECO:0000256" key="12">
    <source>
        <dbReference type="ARBA" id="ARBA00023244"/>
    </source>
</evidence>
<feature type="domain" description="Radical SAM core" evidence="18">
    <location>
        <begin position="57"/>
        <end position="292"/>
    </location>
</feature>
<feature type="binding site" evidence="16">
    <location>
        <position position="66"/>
    </location>
    <ligand>
        <name>S-adenosyl-L-methionine</name>
        <dbReference type="ChEBI" id="CHEBI:59789"/>
        <label>1</label>
    </ligand>
</feature>
<dbReference type="Gene3D" id="1.10.10.920">
    <property type="match status" value="1"/>
</dbReference>
<comment type="similarity">
    <text evidence="3 15">Belongs to the anaerobic coproporphyrinogen-III oxidase family.</text>
</comment>
<feature type="binding site" evidence="16">
    <location>
        <begin position="78"/>
        <end position="80"/>
    </location>
    <ligand>
        <name>S-adenosyl-L-methionine</name>
        <dbReference type="ChEBI" id="CHEBI:59789"/>
        <label>2</label>
    </ligand>
</feature>
<dbReference type="InterPro" id="IPR004558">
    <property type="entry name" value="Coprogen_oxidase_HemN"/>
</dbReference>
<evidence type="ECO:0000256" key="14">
    <source>
        <dbReference type="ARBA" id="ARBA00048321"/>
    </source>
</evidence>
<comment type="catalytic activity">
    <reaction evidence="14 15">
        <text>coproporphyrinogen III + 2 S-adenosyl-L-methionine = protoporphyrinogen IX + 2 5'-deoxyadenosine + 2 L-methionine + 2 CO2</text>
        <dbReference type="Rhea" id="RHEA:15425"/>
        <dbReference type="ChEBI" id="CHEBI:16526"/>
        <dbReference type="ChEBI" id="CHEBI:17319"/>
        <dbReference type="ChEBI" id="CHEBI:57307"/>
        <dbReference type="ChEBI" id="CHEBI:57309"/>
        <dbReference type="ChEBI" id="CHEBI:57844"/>
        <dbReference type="ChEBI" id="CHEBI:59789"/>
        <dbReference type="EC" id="1.3.98.3"/>
    </reaction>
</comment>
<keyword evidence="5 15" id="KW-0004">4Fe-4S</keyword>
<feature type="binding site" evidence="16">
    <location>
        <position position="338"/>
    </location>
    <ligand>
        <name>S-adenosyl-L-methionine</name>
        <dbReference type="ChEBI" id="CHEBI:59789"/>
        <label>1</label>
    </ligand>
</feature>
<evidence type="ECO:0000256" key="11">
    <source>
        <dbReference type="ARBA" id="ARBA00023014"/>
    </source>
</evidence>
<dbReference type="InterPro" id="IPR034505">
    <property type="entry name" value="Coproporphyrinogen-III_oxidase"/>
</dbReference>
<dbReference type="GO" id="GO:0006782">
    <property type="term" value="P:protoporphyrinogen IX biosynthetic process"/>
    <property type="evidence" value="ECO:0007669"/>
    <property type="project" value="UniProtKB-UniPathway"/>
</dbReference>
<dbReference type="SFLD" id="SFLDG01065">
    <property type="entry name" value="anaerobic_coproporphyrinogen-I"/>
    <property type="match status" value="1"/>
</dbReference>
<sequence>MILRNALTRDRWQAVPMFRYYPDLLAAPVPRYTSYPTAAQFTEAVGAEALAERLDTLPQDAGISLYLHIPYCHDICWYCGCNTGAATRPRRLAIYVDALEQEIALVASRLGGRRRVTHIAFGGGSPNSLPLVDWVRLNHQLLLCFDTSAAALSVEIDPRRLDQAWIDAMGQIGVSRVNLGVQTFAPHVQRAIGRVQPVDMVQAAVAGLRRVQIDVGFDLMYGLPGQSEADLAETLETSIRLAPSRIALFGYAHMPHLLHRQRRIAQADLPDMATRFAMATQGHAMLTAAGYRAIGFDHFALPDDPLAQAAIGGTLRRNFQGFTEDDSDVLIGLGASAISQFPDLIVQNEKNAGAYREIIAQERLTATRGVKRSADDQKRGRLIERLLCDGVAPSEGVGQSRDLARFVDMGIARLNDGLIEIRPEAQPYARSVAACFDAYLRPAEGRFSHAV</sequence>
<comment type="subcellular location">
    <subcellularLocation>
        <location evidence="1 15">Cytoplasm</location>
    </subcellularLocation>
</comment>
<feature type="binding site" evidence="16">
    <location>
        <position position="218"/>
    </location>
    <ligand>
        <name>S-adenosyl-L-methionine</name>
        <dbReference type="ChEBI" id="CHEBI:59789"/>
        <label>2</label>
    </ligand>
</feature>
<evidence type="ECO:0000256" key="4">
    <source>
        <dbReference type="ARBA" id="ARBA00011245"/>
    </source>
</evidence>
<reference evidence="20" key="2">
    <citation type="submission" date="2013-04" db="EMBL/GenBank/DDBJ databases">
        <title>Bisphenol A degrading Sphingobium sp. strain BiD32.</title>
        <authorList>
            <person name="Nielsen J.L."/>
            <person name="Zhou N.A."/>
            <person name="Kjeldal H."/>
        </authorList>
    </citation>
    <scope>NUCLEOTIDE SEQUENCE [LARGE SCALE GENOMIC DNA]</scope>
    <source>
        <strain evidence="20">BiD32</strain>
    </source>
</reference>
<dbReference type="InterPro" id="IPR058240">
    <property type="entry name" value="rSAM_sf"/>
</dbReference>
<comment type="cofactor">
    <cofactor evidence="15 17">
        <name>[4Fe-4S] cluster</name>
        <dbReference type="ChEBI" id="CHEBI:49883"/>
    </cofactor>
    <text evidence="15 17">Binds 1 [4Fe-4S] cluster. The cluster is coordinated with 3 cysteines and an exchangeable S-adenosyl-L-methionine.</text>
</comment>
<dbReference type="SUPFAM" id="SSF102114">
    <property type="entry name" value="Radical SAM enzymes"/>
    <property type="match status" value="1"/>
</dbReference>
<keyword evidence="10 15" id="KW-0408">Iron</keyword>
<dbReference type="SMART" id="SM00729">
    <property type="entry name" value="Elp3"/>
    <property type="match status" value="1"/>
</dbReference>
<dbReference type="PROSITE" id="PS51918">
    <property type="entry name" value="RADICAL_SAM"/>
    <property type="match status" value="1"/>
</dbReference>
<evidence type="ECO:0000256" key="13">
    <source>
        <dbReference type="ARBA" id="ARBA00024295"/>
    </source>
</evidence>
<feature type="binding site" evidence="17">
    <location>
        <position position="79"/>
    </location>
    <ligand>
        <name>[4Fe-4S] cluster</name>
        <dbReference type="ChEBI" id="CHEBI:49883"/>
        <note>4Fe-4S-S-AdoMet</note>
    </ligand>
</feature>
<evidence type="ECO:0000313" key="20">
    <source>
        <dbReference type="Proteomes" id="UP000013201"/>
    </source>
</evidence>
<keyword evidence="8 15" id="KW-0479">Metal-binding</keyword>
<comment type="caution">
    <text evidence="19">The sequence shown here is derived from an EMBL/GenBank/DDBJ whole genome shotgun (WGS) entry which is preliminary data.</text>
</comment>
<feature type="binding site" evidence="17">
    <location>
        <position position="72"/>
    </location>
    <ligand>
        <name>[4Fe-4S] cluster</name>
        <dbReference type="ChEBI" id="CHEBI:49883"/>
        <note>4Fe-4S-S-AdoMet</note>
    </ligand>
</feature>
<dbReference type="SFLD" id="SFLDS00029">
    <property type="entry name" value="Radical_SAM"/>
    <property type="match status" value="1"/>
</dbReference>
<feature type="binding site" evidence="16">
    <location>
        <position position="123"/>
    </location>
    <ligand>
        <name>S-adenosyl-L-methionine</name>
        <dbReference type="ChEBI" id="CHEBI:59789"/>
        <label>1</label>
    </ligand>
</feature>
<dbReference type="CDD" id="cd01335">
    <property type="entry name" value="Radical_SAM"/>
    <property type="match status" value="1"/>
</dbReference>
<keyword evidence="11 15" id="KW-0411">Iron-sulfur</keyword>
<keyword evidence="12 15" id="KW-0627">Porphyrin biosynthesis</keyword>
<comment type="function">
    <text evidence="13">Involved in the heme biosynthesis. Catalyzes the anaerobic oxidative decarboxylation of propionate groups of rings A and B of coproporphyrinogen III to yield the vinyl groups in protoporphyrinogen IX.</text>
</comment>
<dbReference type="InterPro" id="IPR023404">
    <property type="entry name" value="rSAM_horseshoe"/>
</dbReference>
<keyword evidence="9 15" id="KW-0560">Oxidoreductase</keyword>
<feature type="binding site" evidence="16">
    <location>
        <position position="194"/>
    </location>
    <ligand>
        <name>S-adenosyl-L-methionine</name>
        <dbReference type="ChEBI" id="CHEBI:59789"/>
        <label>2</label>
    </ligand>
</feature>
<gene>
    <name evidence="19" type="ORF">EBBID32_760</name>
</gene>
<keyword evidence="6 15" id="KW-0963">Cytoplasm</keyword>
<evidence type="ECO:0000256" key="17">
    <source>
        <dbReference type="PIRSR" id="PIRSR000167-2"/>
    </source>
</evidence>
<evidence type="ECO:0000256" key="2">
    <source>
        <dbReference type="ARBA" id="ARBA00004785"/>
    </source>
</evidence>
<dbReference type="GO" id="GO:0051539">
    <property type="term" value="F:4 iron, 4 sulfur cluster binding"/>
    <property type="evidence" value="ECO:0007669"/>
    <property type="project" value="UniProtKB-KW"/>
</dbReference>
<evidence type="ECO:0000256" key="15">
    <source>
        <dbReference type="PIRNR" id="PIRNR000167"/>
    </source>
</evidence>
<evidence type="ECO:0000256" key="16">
    <source>
        <dbReference type="PIRSR" id="PIRSR000167-1"/>
    </source>
</evidence>
<evidence type="ECO:0000256" key="3">
    <source>
        <dbReference type="ARBA" id="ARBA00005493"/>
    </source>
</evidence>
<evidence type="ECO:0000313" key="19">
    <source>
        <dbReference type="EMBL" id="CCW15748.1"/>
    </source>
</evidence>
<keyword evidence="7 15" id="KW-0949">S-adenosyl-L-methionine</keyword>
<feature type="binding site" evidence="17">
    <location>
        <position position="76"/>
    </location>
    <ligand>
        <name>[4Fe-4S] cluster</name>
        <dbReference type="ChEBI" id="CHEBI:49883"/>
        <note>4Fe-4S-S-AdoMet</note>
    </ligand>
</feature>
<feature type="binding site" evidence="16">
    <location>
        <position position="252"/>
    </location>
    <ligand>
        <name>S-adenosyl-L-methionine</name>
        <dbReference type="ChEBI" id="CHEBI:59789"/>
        <label>2</label>
    </ligand>
</feature>
<keyword evidence="20" id="KW-1185">Reference proteome</keyword>
<dbReference type="EMBL" id="CAVK010000004">
    <property type="protein sequence ID" value="CCW15748.1"/>
    <property type="molecule type" value="Genomic_DNA"/>
</dbReference>
<dbReference type="InterPro" id="IPR007197">
    <property type="entry name" value="rSAM"/>
</dbReference>
<dbReference type="Gene3D" id="3.80.30.20">
    <property type="entry name" value="tm_1862 like domain"/>
    <property type="match status" value="1"/>
</dbReference>
<evidence type="ECO:0000256" key="9">
    <source>
        <dbReference type="ARBA" id="ARBA00023002"/>
    </source>
</evidence>
<evidence type="ECO:0000259" key="18">
    <source>
        <dbReference type="PROSITE" id="PS51918"/>
    </source>
</evidence>
<proteinExistence type="inferred from homology"/>
<dbReference type="Pfam" id="PF04055">
    <property type="entry name" value="Radical_SAM"/>
    <property type="match status" value="1"/>
</dbReference>
<organism evidence="19 20">
    <name type="scientific">Sphingobium indicum BiD32</name>
    <dbReference type="NCBI Taxonomy" id="1301087"/>
    <lineage>
        <taxon>Bacteria</taxon>
        <taxon>Pseudomonadati</taxon>
        <taxon>Pseudomonadota</taxon>
        <taxon>Alphaproteobacteria</taxon>
        <taxon>Sphingomonadales</taxon>
        <taxon>Sphingomonadaceae</taxon>
        <taxon>Sphingobium</taxon>
    </lineage>
</organism>
<evidence type="ECO:0000256" key="1">
    <source>
        <dbReference type="ARBA" id="ARBA00004496"/>
    </source>
</evidence>
<dbReference type="UniPathway" id="UPA00251">
    <property type="reaction ID" value="UER00323"/>
</dbReference>
<evidence type="ECO:0000256" key="5">
    <source>
        <dbReference type="ARBA" id="ARBA00022485"/>
    </source>
</evidence>
<dbReference type="EC" id="1.3.98.3" evidence="15"/>
<evidence type="ECO:0000256" key="10">
    <source>
        <dbReference type="ARBA" id="ARBA00023004"/>
    </source>
</evidence>
<dbReference type="GO" id="GO:0051989">
    <property type="term" value="F:coproporphyrinogen dehydrogenase activity"/>
    <property type="evidence" value="ECO:0007669"/>
    <property type="project" value="UniProtKB-EC"/>
</dbReference>
<dbReference type="GO" id="GO:0046872">
    <property type="term" value="F:metal ion binding"/>
    <property type="evidence" value="ECO:0007669"/>
    <property type="project" value="UniProtKB-KW"/>
</dbReference>
<dbReference type="Proteomes" id="UP000013201">
    <property type="component" value="Unassembled WGS sequence"/>
</dbReference>
<protein>
    <recommendedName>
        <fullName evidence="15">Coproporphyrinogen-III oxidase</fullName>
        <ecNumber evidence="15">1.3.98.3</ecNumber>
    </recommendedName>
</protein>
<evidence type="ECO:0000256" key="8">
    <source>
        <dbReference type="ARBA" id="ARBA00022723"/>
    </source>
</evidence>
<name>N1MK23_9SPHN</name>
<reference evidence="19 20" key="1">
    <citation type="submission" date="2013-03" db="EMBL/GenBank/DDBJ databases">
        <authorList>
            <person name="Le V."/>
        </authorList>
    </citation>
    <scope>NUCLEOTIDE SEQUENCE [LARGE SCALE GENOMIC DNA]</scope>
    <source>
        <strain evidence="19 20">BiD32</strain>
    </source>
</reference>
<comment type="subunit">
    <text evidence="4">Monomer.</text>
</comment>
<dbReference type="GO" id="GO:0004109">
    <property type="term" value="F:coproporphyrinogen oxidase activity"/>
    <property type="evidence" value="ECO:0007669"/>
    <property type="project" value="InterPro"/>
</dbReference>
<dbReference type="PANTHER" id="PTHR13932">
    <property type="entry name" value="COPROPORPHYRINIGEN III OXIDASE"/>
    <property type="match status" value="1"/>
</dbReference>
<dbReference type="PIRSF" id="PIRSF000167">
    <property type="entry name" value="HemN"/>
    <property type="match status" value="1"/>
</dbReference>
<evidence type="ECO:0000256" key="7">
    <source>
        <dbReference type="ARBA" id="ARBA00022691"/>
    </source>
</evidence>
<accession>N1MK23</accession>
<feature type="binding site" evidence="16">
    <location>
        <position position="182"/>
    </location>
    <ligand>
        <name>S-adenosyl-L-methionine</name>
        <dbReference type="ChEBI" id="CHEBI:59789"/>
        <label>2</label>
    </ligand>
</feature>
<dbReference type="PANTHER" id="PTHR13932:SF6">
    <property type="entry name" value="OXYGEN-INDEPENDENT COPROPORPHYRINOGEN III OXIDASE"/>
    <property type="match status" value="1"/>
</dbReference>